<dbReference type="Proteomes" id="UP000789525">
    <property type="component" value="Unassembled WGS sequence"/>
</dbReference>
<dbReference type="EMBL" id="CAJVPT010046410">
    <property type="protein sequence ID" value="CAG8738047.1"/>
    <property type="molecule type" value="Genomic_DNA"/>
</dbReference>
<sequence length="239" mass="27154">KSANPGSSLISTKNRLGKAKNTEFDTLREALTSHQDISALFIGIWDAIKHLLECVTVRKFRMSSFRQMKTNHKGVICERNVRNSVLIAREMSYRKVTVPLRISIFSSRLESVASVLLTRNGEVLSAYSPPFISKAIIVRKVYSPLVSCPRRGRSDITNDLHKDALVDVCKASSKRYTPFESKEVIVPVKIITLIDTFYCDLSTYHPLMPRCRQNVLHPKDHQRLQSDKTTNFAFLWIGG</sequence>
<gene>
    <name evidence="1" type="ORF">ACOLOM_LOCUS12013</name>
</gene>
<keyword evidence="2" id="KW-1185">Reference proteome</keyword>
<name>A0ACA9Q6J9_9GLOM</name>
<accession>A0ACA9Q6J9</accession>
<evidence type="ECO:0000313" key="2">
    <source>
        <dbReference type="Proteomes" id="UP000789525"/>
    </source>
</evidence>
<reference evidence="1" key="1">
    <citation type="submission" date="2021-06" db="EMBL/GenBank/DDBJ databases">
        <authorList>
            <person name="Kallberg Y."/>
            <person name="Tangrot J."/>
            <person name="Rosling A."/>
        </authorList>
    </citation>
    <scope>NUCLEOTIDE SEQUENCE</scope>
    <source>
        <strain evidence="1">CL356</strain>
    </source>
</reference>
<evidence type="ECO:0000313" key="1">
    <source>
        <dbReference type="EMBL" id="CAG8738047.1"/>
    </source>
</evidence>
<comment type="caution">
    <text evidence="1">The sequence shown here is derived from an EMBL/GenBank/DDBJ whole genome shotgun (WGS) entry which is preliminary data.</text>
</comment>
<proteinExistence type="predicted"/>
<feature type="non-terminal residue" evidence="1">
    <location>
        <position position="1"/>
    </location>
</feature>
<organism evidence="1 2">
    <name type="scientific">Acaulospora colombiana</name>
    <dbReference type="NCBI Taxonomy" id="27376"/>
    <lineage>
        <taxon>Eukaryota</taxon>
        <taxon>Fungi</taxon>
        <taxon>Fungi incertae sedis</taxon>
        <taxon>Mucoromycota</taxon>
        <taxon>Glomeromycotina</taxon>
        <taxon>Glomeromycetes</taxon>
        <taxon>Diversisporales</taxon>
        <taxon>Acaulosporaceae</taxon>
        <taxon>Acaulospora</taxon>
    </lineage>
</organism>
<protein>
    <submittedName>
        <fullName evidence="1">17540_t:CDS:1</fullName>
    </submittedName>
</protein>